<dbReference type="Gene3D" id="2.60.40.10">
    <property type="entry name" value="Immunoglobulins"/>
    <property type="match status" value="1"/>
</dbReference>
<reference evidence="4" key="2">
    <citation type="submission" date="2020-09" db="EMBL/GenBank/DDBJ databases">
        <authorList>
            <person name="Sun Q."/>
            <person name="Zhou Y."/>
        </authorList>
    </citation>
    <scope>NUCLEOTIDE SEQUENCE</scope>
    <source>
        <strain evidence="4">CGMCC 1.15448</strain>
    </source>
</reference>
<evidence type="ECO:0000313" key="4">
    <source>
        <dbReference type="EMBL" id="GGB15260.1"/>
    </source>
</evidence>
<reference evidence="4" key="1">
    <citation type="journal article" date="2014" name="Int. J. Syst. Evol. Microbiol.">
        <title>Complete genome sequence of Corynebacterium casei LMG S-19264T (=DSM 44701T), isolated from a smear-ripened cheese.</title>
        <authorList>
            <consortium name="US DOE Joint Genome Institute (JGI-PGF)"/>
            <person name="Walter F."/>
            <person name="Albersmeier A."/>
            <person name="Kalinowski J."/>
            <person name="Ruckert C."/>
        </authorList>
    </citation>
    <scope>NUCLEOTIDE SEQUENCE</scope>
    <source>
        <strain evidence="4">CGMCC 1.15448</strain>
    </source>
</reference>
<dbReference type="NCBIfam" id="TIGR04183">
    <property type="entry name" value="Por_Secre_tail"/>
    <property type="match status" value="1"/>
</dbReference>
<evidence type="ECO:0000259" key="2">
    <source>
        <dbReference type="Pfam" id="PF05572"/>
    </source>
</evidence>
<keyword evidence="5" id="KW-1185">Reference proteome</keyword>
<dbReference type="Pfam" id="PF05572">
    <property type="entry name" value="Peptidase_M43"/>
    <property type="match status" value="1"/>
</dbReference>
<dbReference type="RefSeq" id="WP_188935827.1">
    <property type="nucleotide sequence ID" value="NZ_BMJC01000005.1"/>
</dbReference>
<name>A0A8J2XT83_9BACT</name>
<dbReference type="SUPFAM" id="SSF141072">
    <property type="entry name" value="CalX-like"/>
    <property type="match status" value="1"/>
</dbReference>
<dbReference type="Gene3D" id="3.40.390.10">
    <property type="entry name" value="Collagenase (Catalytic Domain)"/>
    <property type="match status" value="1"/>
</dbReference>
<dbReference type="GO" id="GO:0008237">
    <property type="term" value="F:metallopeptidase activity"/>
    <property type="evidence" value="ECO:0007669"/>
    <property type="project" value="InterPro"/>
</dbReference>
<feature type="signal peptide" evidence="1">
    <location>
        <begin position="1"/>
        <end position="22"/>
    </location>
</feature>
<evidence type="ECO:0000256" key="1">
    <source>
        <dbReference type="SAM" id="SignalP"/>
    </source>
</evidence>
<dbReference type="InterPro" id="IPR024079">
    <property type="entry name" value="MetalloPept_cat_dom_sf"/>
</dbReference>
<dbReference type="EMBL" id="BMJC01000005">
    <property type="protein sequence ID" value="GGB15260.1"/>
    <property type="molecule type" value="Genomic_DNA"/>
</dbReference>
<organism evidence="4 5">
    <name type="scientific">Puia dinghuensis</name>
    <dbReference type="NCBI Taxonomy" id="1792502"/>
    <lineage>
        <taxon>Bacteria</taxon>
        <taxon>Pseudomonadati</taxon>
        <taxon>Bacteroidota</taxon>
        <taxon>Chitinophagia</taxon>
        <taxon>Chitinophagales</taxon>
        <taxon>Chitinophagaceae</taxon>
        <taxon>Puia</taxon>
    </lineage>
</organism>
<evidence type="ECO:0000259" key="3">
    <source>
        <dbReference type="Pfam" id="PF18962"/>
    </source>
</evidence>
<dbReference type="SUPFAM" id="SSF55486">
    <property type="entry name" value="Metalloproteases ('zincins'), catalytic domain"/>
    <property type="match status" value="1"/>
</dbReference>
<evidence type="ECO:0000313" key="5">
    <source>
        <dbReference type="Proteomes" id="UP000607559"/>
    </source>
</evidence>
<sequence>MKSRPNILITCLLGLLTQCSFAQPICGFDGAHAQLMKENPQYLRNVQEGEASLRTYIQQHPELMIRRNSRKIVTGGRGAYTLSSPYQIPVVVHVIHTGGDVGTIYNPSDAQILGALSYLNQVYNGTWPGTVTTGYGAGNLGIQFVLAQRDPTCNPTNGINRVDGSGVAGYVAGGVNRNTTNGAPEINIKNLSRWDNTQYYNIWIVNKIDGNDGTRGQFIAGYAYFPGAPSTLDGIVMLATQMVAGQKTLPHEIGHAFNLYHPFQGSTDASLCPASTGNCAADGDQICDTDPISENINSATGVVDFTCRTGTNPCSGNPYTIATESNYMNYTNCYTLFTPGQSARMQASVISVNRASLTTSLGGTPPDASCTPKIDFQLQGDRQTEATAATTGCRSYKDYSYNMVIGVAPSANATATLAVNAGGTATQGIDFDITTNGSFTSPSQQLTFAAGSTSSQPFTVRIYNDASVKGTRSATLSYTLNNGGGNAVVGDGRPNFVLTIDNNNKAPYGPTTDTAAIGSDQGTLQSPFMAANAQNKTQVLYYASELTAQGVKAGNIVGLSMLIDKNSGSSFVYQGLTIKMGLTTATAAYNGAPLNDAAFTTVYSSNYTTTNGYNWFTFSTPFTWDGTSNIAVEICYSGSTTDNSDYVEGYVDGSGNTNFIFSPVSCSAAFGGLSGYTGGVKPLIKFAYPDPGTLVQTVVNSSQSQWLGPNQDIYFYDQTNGELMARIQNLSSFDYGCTQVVIDRAGASTTQFWNNTPANYLMNKTFHVIPTTNNPSGSYNITLYYTQAEVQGWQTATGQSITSIQLVKTPNPISLVTPSNPNAAGTVTIVTPTITSLGTNTGLTYNFTNGFSGFGAGVPSLSVLPVTLLQFNGRLVNGNAVLTWSTATEQNSAGFEVDRSADGTHFSKIGYVPAAGNSSTQKDYTFTDPSITGDSIYYQLKEIDLDGKGTYSNIVLLRDPYATPAITILPNPFTTGLDILFSHVQPGPVEIRLLDITGRELLRQSGVQSDGSRLHLDLSGSRLASGVYLLQVNSTTGTHIQRVIKK</sequence>
<protein>
    <recommendedName>
        <fullName evidence="6">T9SS C-terminal target domain-containing protein</fullName>
    </recommendedName>
</protein>
<dbReference type="Pfam" id="PF18962">
    <property type="entry name" value="Por_Secre_tail"/>
    <property type="match status" value="1"/>
</dbReference>
<accession>A0A8J2XT83</accession>
<feature type="chain" id="PRO_5035179698" description="T9SS C-terminal target domain-containing protein" evidence="1">
    <location>
        <begin position="23"/>
        <end position="1046"/>
    </location>
</feature>
<dbReference type="AlphaFoldDB" id="A0A8J2XT83"/>
<proteinExistence type="predicted"/>
<feature type="domain" description="Secretion system C-terminal sorting" evidence="3">
    <location>
        <begin position="969"/>
        <end position="1044"/>
    </location>
</feature>
<dbReference type="InterPro" id="IPR013783">
    <property type="entry name" value="Ig-like_fold"/>
</dbReference>
<keyword evidence="1" id="KW-0732">Signal</keyword>
<dbReference type="InterPro" id="IPR038081">
    <property type="entry name" value="CalX-like_sf"/>
</dbReference>
<dbReference type="InterPro" id="IPR008754">
    <property type="entry name" value="Peptidase_M43"/>
</dbReference>
<dbReference type="Gene3D" id="2.60.40.2030">
    <property type="match status" value="1"/>
</dbReference>
<dbReference type="InterPro" id="IPR026444">
    <property type="entry name" value="Secre_tail"/>
</dbReference>
<dbReference type="Proteomes" id="UP000607559">
    <property type="component" value="Unassembled WGS sequence"/>
</dbReference>
<evidence type="ECO:0008006" key="6">
    <source>
        <dbReference type="Google" id="ProtNLM"/>
    </source>
</evidence>
<comment type="caution">
    <text evidence="4">The sequence shown here is derived from an EMBL/GenBank/DDBJ whole genome shotgun (WGS) entry which is preliminary data.</text>
</comment>
<gene>
    <name evidence="4" type="ORF">GCM10011511_43760</name>
</gene>
<feature type="domain" description="Peptidase M43 pregnancy-associated plasma-A" evidence="2">
    <location>
        <begin position="192"/>
        <end position="348"/>
    </location>
</feature>